<dbReference type="InterPro" id="IPR036691">
    <property type="entry name" value="Endo/exonu/phosph_ase_sf"/>
</dbReference>
<gene>
    <name evidence="4" type="ORF">E6C27_scaffold61G001420</name>
</gene>
<feature type="transmembrane region" description="Helical" evidence="2">
    <location>
        <begin position="1051"/>
        <end position="1072"/>
    </location>
</feature>
<dbReference type="InterPro" id="IPR000477">
    <property type="entry name" value="RT_dom"/>
</dbReference>
<keyword evidence="2" id="KW-1133">Transmembrane helix</keyword>
<keyword evidence="2" id="KW-0472">Membrane</keyword>
<feature type="domain" description="Reverse transcriptase" evidence="3">
    <location>
        <begin position="574"/>
        <end position="793"/>
    </location>
</feature>
<sequence>MLLRKWTPSIVPESFVFTSVPVWIKLGRIPMELWTEAGLTVVASDVGKPLTLDLATKERCRLSYARVCIELDVNSHMPAEITVSLKGVDFIVSVNYEWKPRKCNLCCAFEHSSGKCPRSVENSVLQEVVVSKIILGKRDELDSETCGEVVLESFKQLEEGEIRSSPNRPSSQVEKEGLPPPLQMDKDVLLSGFFIFWGHPLWGSVASWRLEFATSSFETVSRRFGNSWDYSCSYSNSGVGQIWVMWKKNSFSFSTRVVDEQFVTGTLTDLLSGVRVEVFYVYASNSNIERRLLWCRLVEITYGWSSPGMVMGDFNAIRVHSEAFGGSPIQGEMEDFDLAIRDADLVEPSVQGNWFTWTSKNRRVVSFRFFNHWMEDPSFIEVVSRMWGRNEGVSPLVSLIRNLQHLKSTIRRHFGRHIQSLSEEVRNAKEAMDRAQREVKRNPMSDVLSRQAGLATEAFWTKVRLEEASLHQKFRIRWLELGNQNTAFFHRSVSSRSQEICYRELSPVIDDIVQFRWSEECCQALQVPISREEVRRVLFSMDSRKASGHDGFSVSFFKGDWSVVREDFCDVILHFFETCYLPLGVNATTITLIPKRRGAECIEEFRPISYCNVIYKCISKILADRLCVWLPSFISGNQSAFIPGRSIIDNILLCQELDFLFELLIAIGTPLKKGVRQGYPLSPFLFVMVMEALSRMLNMPPQSFQFYQRCGKVKLTHLTFADDLMIFCVADDPSLSFIRESLQKFGELLGLFANLRKSSIFVAGGSNEAASHLAASMGFVLGNLPVRYLGLPLLTVYWASVFVLPASVHNEVDKILRSYLWRGKEEGRRGVKAYILKGRLLWVVDNEVGRSWCLRAILRKRDRLKHHVQMNVGDGSRCRVWLDPWLQGGPILEQVREMVLYDAASWREARLSEFIDPDGEWQWPQVSMELIDLWDRVQAVSPCLSVRDIWSGFLVVRVVSLSRVHGKIFVLGAVRFFGLVFCGVGGISQSIPFVCGWPLKIGWPLEIDYIGGIVQYRCRVFYVRGVLSLAIPCSFRVLLGGMFDLGSFESWLPIIGLGIEGLSCLGFVIRVLERV</sequence>
<dbReference type="InterPro" id="IPR043502">
    <property type="entry name" value="DNA/RNA_pol_sf"/>
</dbReference>
<dbReference type="PANTHER" id="PTHR46890:SF48">
    <property type="entry name" value="RNA-DIRECTED DNA POLYMERASE"/>
    <property type="match status" value="1"/>
</dbReference>
<dbReference type="SUPFAM" id="SSF56219">
    <property type="entry name" value="DNase I-like"/>
    <property type="match status" value="1"/>
</dbReference>
<accession>A0A5A7U4M4</accession>
<protein>
    <recommendedName>
        <fullName evidence="3">Reverse transcriptase domain-containing protein</fullName>
    </recommendedName>
</protein>
<feature type="region of interest" description="Disordered" evidence="1">
    <location>
        <begin position="160"/>
        <end position="179"/>
    </location>
</feature>
<comment type="caution">
    <text evidence="4">The sequence shown here is derived from an EMBL/GenBank/DDBJ whole genome shotgun (WGS) entry which is preliminary data.</text>
</comment>
<dbReference type="CDD" id="cd01650">
    <property type="entry name" value="RT_nLTR_like"/>
    <property type="match status" value="1"/>
</dbReference>
<dbReference type="PROSITE" id="PS50878">
    <property type="entry name" value="RT_POL"/>
    <property type="match status" value="1"/>
</dbReference>
<evidence type="ECO:0000259" key="3">
    <source>
        <dbReference type="PROSITE" id="PS50878"/>
    </source>
</evidence>
<dbReference type="SUPFAM" id="SSF56672">
    <property type="entry name" value="DNA/RNA polymerases"/>
    <property type="match status" value="1"/>
</dbReference>
<evidence type="ECO:0000256" key="1">
    <source>
        <dbReference type="SAM" id="MobiDB-lite"/>
    </source>
</evidence>
<dbReference type="Gene3D" id="3.60.10.10">
    <property type="entry name" value="Endonuclease/exonuclease/phosphatase"/>
    <property type="match status" value="1"/>
</dbReference>
<evidence type="ECO:0000313" key="4">
    <source>
        <dbReference type="EMBL" id="KAA0048521.1"/>
    </source>
</evidence>
<feature type="transmembrane region" description="Helical" evidence="2">
    <location>
        <begin position="1020"/>
        <end position="1039"/>
    </location>
</feature>
<dbReference type="Proteomes" id="UP000321393">
    <property type="component" value="Unassembled WGS sequence"/>
</dbReference>
<keyword evidence="2" id="KW-0812">Transmembrane</keyword>
<name>A0A5A7U4M4_CUCMM</name>
<dbReference type="AlphaFoldDB" id="A0A5A7U4M4"/>
<feature type="transmembrane region" description="Helical" evidence="2">
    <location>
        <begin position="976"/>
        <end position="999"/>
    </location>
</feature>
<dbReference type="OrthoDB" id="1409536at2759"/>
<evidence type="ECO:0000313" key="5">
    <source>
        <dbReference type="Proteomes" id="UP000321393"/>
    </source>
</evidence>
<proteinExistence type="predicted"/>
<dbReference type="Pfam" id="PF00078">
    <property type="entry name" value="RVT_1"/>
    <property type="match status" value="1"/>
</dbReference>
<dbReference type="PANTHER" id="PTHR46890">
    <property type="entry name" value="NON-LTR RETROLELEMENT REVERSE TRANSCRIPTASE-LIKE PROTEIN-RELATED"/>
    <property type="match status" value="1"/>
</dbReference>
<evidence type="ECO:0000256" key="2">
    <source>
        <dbReference type="SAM" id="Phobius"/>
    </source>
</evidence>
<reference evidence="4 5" key="1">
    <citation type="submission" date="2019-08" db="EMBL/GenBank/DDBJ databases">
        <title>Draft genome sequences of two oriental melons (Cucumis melo L. var makuwa).</title>
        <authorList>
            <person name="Kwon S.-Y."/>
        </authorList>
    </citation>
    <scope>NUCLEOTIDE SEQUENCE [LARGE SCALE GENOMIC DNA]</scope>
    <source>
        <strain evidence="5">cv. SW 3</strain>
        <tissue evidence="4">Leaf</tissue>
    </source>
</reference>
<dbReference type="EMBL" id="SSTE01012822">
    <property type="protein sequence ID" value="KAA0048521.1"/>
    <property type="molecule type" value="Genomic_DNA"/>
</dbReference>
<dbReference type="InterPro" id="IPR052343">
    <property type="entry name" value="Retrotransposon-Effector_Assoc"/>
</dbReference>
<organism evidence="4 5">
    <name type="scientific">Cucumis melo var. makuwa</name>
    <name type="common">Oriental melon</name>
    <dbReference type="NCBI Taxonomy" id="1194695"/>
    <lineage>
        <taxon>Eukaryota</taxon>
        <taxon>Viridiplantae</taxon>
        <taxon>Streptophyta</taxon>
        <taxon>Embryophyta</taxon>
        <taxon>Tracheophyta</taxon>
        <taxon>Spermatophyta</taxon>
        <taxon>Magnoliopsida</taxon>
        <taxon>eudicotyledons</taxon>
        <taxon>Gunneridae</taxon>
        <taxon>Pentapetalae</taxon>
        <taxon>rosids</taxon>
        <taxon>fabids</taxon>
        <taxon>Cucurbitales</taxon>
        <taxon>Cucurbitaceae</taxon>
        <taxon>Benincaseae</taxon>
        <taxon>Cucumis</taxon>
    </lineage>
</organism>